<dbReference type="PANTHER" id="PTHR13421:SF16">
    <property type="entry name" value="SNRNA-ACTIVATING PROTEIN COMPLEX SUBUNIT 3"/>
    <property type="match status" value="1"/>
</dbReference>
<comment type="subcellular location">
    <subcellularLocation>
        <location evidence="1">Nucleus</location>
    </subcellularLocation>
</comment>
<feature type="compositionally biased region" description="Basic residues" evidence="11">
    <location>
        <begin position="460"/>
        <end position="477"/>
    </location>
</feature>
<keyword evidence="7" id="KW-0539">Nucleus</keyword>
<dbReference type="GO" id="GO:0001046">
    <property type="term" value="F:core promoter sequence-specific DNA binding"/>
    <property type="evidence" value="ECO:0007669"/>
    <property type="project" value="TreeGrafter"/>
</dbReference>
<evidence type="ECO:0000256" key="4">
    <source>
        <dbReference type="ARBA" id="ARBA00023015"/>
    </source>
</evidence>
<dbReference type="PANTHER" id="PTHR13421">
    <property type="entry name" value="SNRNA-ACTIVATING PROTEIN COMPLEX SUBUNIT 3"/>
    <property type="match status" value="1"/>
</dbReference>
<organism evidence="12 13">
    <name type="scientific">Amphibalanus amphitrite</name>
    <name type="common">Striped barnacle</name>
    <name type="synonym">Balanus amphitrite</name>
    <dbReference type="NCBI Taxonomy" id="1232801"/>
    <lineage>
        <taxon>Eukaryota</taxon>
        <taxon>Metazoa</taxon>
        <taxon>Ecdysozoa</taxon>
        <taxon>Arthropoda</taxon>
        <taxon>Crustacea</taxon>
        <taxon>Multicrustacea</taxon>
        <taxon>Cirripedia</taxon>
        <taxon>Thoracica</taxon>
        <taxon>Thoracicalcarea</taxon>
        <taxon>Balanomorpha</taxon>
        <taxon>Balanoidea</taxon>
        <taxon>Balanidae</taxon>
        <taxon>Amphibalaninae</taxon>
        <taxon>Amphibalanus</taxon>
    </lineage>
</organism>
<evidence type="ECO:0000256" key="8">
    <source>
        <dbReference type="ARBA" id="ARBA00025193"/>
    </source>
</evidence>
<evidence type="ECO:0000313" key="13">
    <source>
        <dbReference type="Proteomes" id="UP000440578"/>
    </source>
</evidence>
<keyword evidence="6" id="KW-0804">Transcription</keyword>
<dbReference type="GO" id="GO:0003681">
    <property type="term" value="F:bent DNA binding"/>
    <property type="evidence" value="ECO:0007669"/>
    <property type="project" value="TreeGrafter"/>
</dbReference>
<dbReference type="GO" id="GO:0019185">
    <property type="term" value="C:snRNA-activating protein complex"/>
    <property type="evidence" value="ECO:0007669"/>
    <property type="project" value="TreeGrafter"/>
</dbReference>
<keyword evidence="5" id="KW-0238">DNA-binding</keyword>
<sequence>MDHSSLPFMGQIQRPYFCKEAINIGEFCSSFSKDLATIMPKGADWMTMAESMDMPQAAVNEVSKICSVDHLLCEGEPDPSNVIPKGTGAPPELLSERRLFPNITTDLTGGWGDVISDEAATKLESLRFHRQRSGALKRRVSVSKSFQRSLRFTGEVRLESDCTLSQTGQTYVRSPASLESLVSLRVYRGTRLHPGNSQAKRSQPPTANVRVFALNQELLCLGTNQLCDIRDEIRCPNDSLVVNDCSEDPDNTTPITAEEMYPSGFFCIDGVFYVDDRSPLAIDYTEVRSQRALGGIGGRSKEWATLRRMPDLRRRSMSGVRVSELSVRLGYPYIYVHQGDCRHIMVFSDLRLFRPGVDSVQRCYPRTVAIRRRQEARECHLCDRDIPRWLTMDHELTPTNPTFFCDKCFTDFNYRGPGRTNPVCKFRAYPLAATKGTAGQPPADGGERGTGSGDDQKHGDARRRRPAAAFGRWRRRAAAPVDRVDEGQGPTGSGDVQLWE</sequence>
<name>A0A6A4VPQ7_AMPAM</name>
<comment type="subunit">
    <text evidence="9">Part of the SNAPc complex composed of 5 subunits: SNAPC1, SNAPC2, SNAPC3, SNAPC4 and SNAPC5. SNAPC3 interacts with SNAPC1.</text>
</comment>
<evidence type="ECO:0000256" key="3">
    <source>
        <dbReference type="ARBA" id="ARBA00013634"/>
    </source>
</evidence>
<evidence type="ECO:0000256" key="11">
    <source>
        <dbReference type="SAM" id="MobiDB-lite"/>
    </source>
</evidence>
<dbReference type="AlphaFoldDB" id="A0A6A4VPQ7"/>
<dbReference type="InterPro" id="IPR022042">
    <property type="entry name" value="snRNA-activating_su3"/>
</dbReference>
<comment type="similarity">
    <text evidence="2">Belongs to the SNAPC3/SRD2 family.</text>
</comment>
<dbReference type="Proteomes" id="UP000440578">
    <property type="component" value="Unassembled WGS sequence"/>
</dbReference>
<evidence type="ECO:0000256" key="2">
    <source>
        <dbReference type="ARBA" id="ARBA00010410"/>
    </source>
</evidence>
<gene>
    <name evidence="12" type="primary">SNAPC3</name>
    <name evidence="12" type="ORF">FJT64_006902</name>
</gene>
<proteinExistence type="inferred from homology"/>
<dbReference type="GO" id="GO:0042796">
    <property type="term" value="P:snRNA transcription by RNA polymerase III"/>
    <property type="evidence" value="ECO:0007669"/>
    <property type="project" value="TreeGrafter"/>
</dbReference>
<accession>A0A6A4VPQ7</accession>
<evidence type="ECO:0000256" key="7">
    <source>
        <dbReference type="ARBA" id="ARBA00023242"/>
    </source>
</evidence>
<evidence type="ECO:0000256" key="5">
    <source>
        <dbReference type="ARBA" id="ARBA00023125"/>
    </source>
</evidence>
<evidence type="ECO:0000313" key="12">
    <source>
        <dbReference type="EMBL" id="KAF0295623.1"/>
    </source>
</evidence>
<evidence type="ECO:0000256" key="9">
    <source>
        <dbReference type="ARBA" id="ARBA00025958"/>
    </source>
</evidence>
<evidence type="ECO:0000256" key="10">
    <source>
        <dbReference type="ARBA" id="ARBA00029606"/>
    </source>
</evidence>
<dbReference type="Pfam" id="PF12251">
    <property type="entry name" value="SNAPC3"/>
    <property type="match status" value="1"/>
</dbReference>
<dbReference type="GO" id="GO:0042795">
    <property type="term" value="P:snRNA transcription by RNA polymerase II"/>
    <property type="evidence" value="ECO:0007669"/>
    <property type="project" value="TreeGrafter"/>
</dbReference>
<protein>
    <recommendedName>
        <fullName evidence="3">snRNA-activating protein complex subunit 3</fullName>
    </recommendedName>
    <alternativeName>
        <fullName evidence="10">Small nuclear RNA-activating complex polypeptide 3</fullName>
    </alternativeName>
</protein>
<evidence type="ECO:0000256" key="6">
    <source>
        <dbReference type="ARBA" id="ARBA00023163"/>
    </source>
</evidence>
<evidence type="ECO:0000256" key="1">
    <source>
        <dbReference type="ARBA" id="ARBA00004123"/>
    </source>
</evidence>
<reference evidence="12 13" key="1">
    <citation type="submission" date="2019-07" db="EMBL/GenBank/DDBJ databases">
        <title>Draft genome assembly of a fouling barnacle, Amphibalanus amphitrite (Darwin, 1854): The first reference genome for Thecostraca.</title>
        <authorList>
            <person name="Kim W."/>
        </authorList>
    </citation>
    <scope>NUCLEOTIDE SEQUENCE [LARGE SCALE GENOMIC DNA]</scope>
    <source>
        <strain evidence="12">SNU_AA5</strain>
        <tissue evidence="12">Soma without cirri and trophi</tissue>
    </source>
</reference>
<keyword evidence="13" id="KW-1185">Reference proteome</keyword>
<comment type="caution">
    <text evidence="12">The sequence shown here is derived from an EMBL/GenBank/DDBJ whole genome shotgun (WGS) entry which is preliminary data.</text>
</comment>
<dbReference type="OrthoDB" id="420264at2759"/>
<dbReference type="GO" id="GO:0001006">
    <property type="term" value="F:RNA polymerase III type 3 promoter sequence-specific DNA binding"/>
    <property type="evidence" value="ECO:0007669"/>
    <property type="project" value="TreeGrafter"/>
</dbReference>
<feature type="region of interest" description="Disordered" evidence="11">
    <location>
        <begin position="435"/>
        <end position="500"/>
    </location>
</feature>
<comment type="function">
    <text evidence="8">Part of the SNAPc complex required for the transcription of both RNA polymerase II and III small-nuclear RNA genes. Binds to the proximal sequence element (PSE), a non-TATA-box basal promoter element common to these 2 types of genes. Recruits TBP and BRF2 to the U6 snRNA TATA box.</text>
</comment>
<dbReference type="EMBL" id="VIIS01001607">
    <property type="protein sequence ID" value="KAF0295623.1"/>
    <property type="molecule type" value="Genomic_DNA"/>
</dbReference>
<keyword evidence="4" id="KW-0805">Transcription regulation</keyword>
<dbReference type="GO" id="GO:0005634">
    <property type="term" value="C:nucleus"/>
    <property type="evidence" value="ECO:0007669"/>
    <property type="project" value="UniProtKB-SubCell"/>
</dbReference>
<dbReference type="GO" id="GO:0000978">
    <property type="term" value="F:RNA polymerase II cis-regulatory region sequence-specific DNA binding"/>
    <property type="evidence" value="ECO:0007669"/>
    <property type="project" value="TreeGrafter"/>
</dbReference>